<evidence type="ECO:0000313" key="4">
    <source>
        <dbReference type="Proteomes" id="UP000448867"/>
    </source>
</evidence>
<dbReference type="Proteomes" id="UP000448867">
    <property type="component" value="Unassembled WGS sequence"/>
</dbReference>
<keyword evidence="1" id="KW-0472">Membrane</keyword>
<dbReference type="PANTHER" id="PTHR34219">
    <property type="entry name" value="IRON-REGULATED INNER MEMBRANE PROTEIN-RELATED"/>
    <property type="match status" value="1"/>
</dbReference>
<evidence type="ECO:0000256" key="1">
    <source>
        <dbReference type="SAM" id="Phobius"/>
    </source>
</evidence>
<organism evidence="3 4">
    <name type="scientific">Metabacillus lacus</name>
    <dbReference type="NCBI Taxonomy" id="1983721"/>
    <lineage>
        <taxon>Bacteria</taxon>
        <taxon>Bacillati</taxon>
        <taxon>Bacillota</taxon>
        <taxon>Bacilli</taxon>
        <taxon>Bacillales</taxon>
        <taxon>Bacillaceae</taxon>
        <taxon>Metabacillus</taxon>
    </lineage>
</organism>
<gene>
    <name evidence="3" type="ORF">GJU40_06800</name>
</gene>
<dbReference type="PANTHER" id="PTHR34219:SF1">
    <property type="entry name" value="PEPSY DOMAIN-CONTAINING PROTEIN"/>
    <property type="match status" value="1"/>
</dbReference>
<feature type="transmembrane region" description="Helical" evidence="1">
    <location>
        <begin position="212"/>
        <end position="232"/>
    </location>
</feature>
<feature type="transmembrane region" description="Helical" evidence="1">
    <location>
        <begin position="420"/>
        <end position="453"/>
    </location>
</feature>
<dbReference type="InterPro" id="IPR005625">
    <property type="entry name" value="PepSY-ass_TM"/>
</dbReference>
<evidence type="ECO:0000313" key="3">
    <source>
        <dbReference type="EMBL" id="MRX71881.1"/>
    </source>
</evidence>
<proteinExistence type="predicted"/>
<keyword evidence="4" id="KW-1185">Reference proteome</keyword>
<dbReference type="EMBL" id="WKKI01000008">
    <property type="protein sequence ID" value="MRX71881.1"/>
    <property type="molecule type" value="Genomic_DNA"/>
</dbReference>
<accession>A0A7X2IXZ4</accession>
<name>A0A7X2IXZ4_9BACI</name>
<feature type="transmembrane region" description="Helical" evidence="1">
    <location>
        <begin position="30"/>
        <end position="54"/>
    </location>
</feature>
<dbReference type="AlphaFoldDB" id="A0A7X2IXZ4"/>
<evidence type="ECO:0000259" key="2">
    <source>
        <dbReference type="Pfam" id="PF03413"/>
    </source>
</evidence>
<feature type="domain" description="PepSY" evidence="2">
    <location>
        <begin position="305"/>
        <end position="349"/>
    </location>
</feature>
<dbReference type="OrthoDB" id="111691at2"/>
<protein>
    <submittedName>
        <fullName evidence="3">PepSY domain-containing protein</fullName>
    </submittedName>
</protein>
<feature type="transmembrane region" description="Helical" evidence="1">
    <location>
        <begin position="380"/>
        <end position="400"/>
    </location>
</feature>
<dbReference type="InterPro" id="IPR025711">
    <property type="entry name" value="PepSY"/>
</dbReference>
<keyword evidence="1" id="KW-0812">Transmembrane</keyword>
<dbReference type="Pfam" id="PF03929">
    <property type="entry name" value="PepSY_TM"/>
    <property type="match status" value="1"/>
</dbReference>
<reference evidence="3 4" key="1">
    <citation type="submission" date="2019-11" db="EMBL/GenBank/DDBJ databases">
        <title>Bacillus lacus genome.</title>
        <authorList>
            <person name="Allen C.J."/>
            <person name="Newman J.D."/>
        </authorList>
    </citation>
    <scope>NUCLEOTIDE SEQUENCE [LARGE SCALE GENOMIC DNA]</scope>
    <source>
        <strain evidence="3 4">KCTC 33946</strain>
    </source>
</reference>
<dbReference type="RefSeq" id="WP_154307012.1">
    <property type="nucleotide sequence ID" value="NZ_WKKI01000008.1"/>
</dbReference>
<sequence>MLTPEKHLENLQKNEKKKSRASFYQSVWRWHFYAGLFASPFLIILAFSGAVYLFKPQIEASLYQDQYFSEDIEGRRLSLQTQVETAREQFPEGIVTYVRTFDDATRTTEIGVLQQGTMLSAYISPYTGEFQGSIKNQEKFTEIFKKLHSELIIGGTFANRLVELAACWTVILLITGLYLWFPRSRASIWGTILPRLHKKGRIFWRDMHAVPAFWLSIGILLLILTGLPWSGVTGENIKWLSDATNTGFPKYAHSFGEKPQSAVTSGEAAEDIPWAVENMPVPSSSAPAYVALDINDIDHIAATKGIAKPYTISYPQGDTGVYTIATSHSKPGDNATLHIDQYSGAVLSDVRFADFGLLGKAITLGIALHEGRLFGLANQLLGLLVCIGIIGIVISSFLMWKKRKTKGALTAPPKPHNHRTSLVLFFTMLGLGVLMPLVGISIIIVFLVDTLLIKKIPRLKKYLH</sequence>
<comment type="caution">
    <text evidence="3">The sequence shown here is derived from an EMBL/GenBank/DDBJ whole genome shotgun (WGS) entry which is preliminary data.</text>
</comment>
<keyword evidence="1" id="KW-1133">Transmembrane helix</keyword>
<feature type="domain" description="PepSY" evidence="2">
    <location>
        <begin position="76"/>
        <end position="132"/>
    </location>
</feature>
<dbReference type="Pfam" id="PF03413">
    <property type="entry name" value="PepSY"/>
    <property type="match status" value="2"/>
</dbReference>
<feature type="transmembrane region" description="Helical" evidence="1">
    <location>
        <begin position="161"/>
        <end position="181"/>
    </location>
</feature>